<evidence type="ECO:0000256" key="1">
    <source>
        <dbReference type="ARBA" id="ARBA00004442"/>
    </source>
</evidence>
<keyword evidence="3" id="KW-0732">Signal</keyword>
<evidence type="ECO:0000256" key="5">
    <source>
        <dbReference type="ARBA" id="ARBA00023237"/>
    </source>
</evidence>
<comment type="similarity">
    <text evidence="2">Belongs to the SusD family.</text>
</comment>
<dbReference type="GO" id="GO:0009279">
    <property type="term" value="C:cell outer membrane"/>
    <property type="evidence" value="ECO:0007669"/>
    <property type="project" value="UniProtKB-SubCell"/>
</dbReference>
<keyword evidence="5" id="KW-0998">Cell outer membrane</keyword>
<name>A0A8J7QEJ4_9BACT</name>
<evidence type="ECO:0000256" key="4">
    <source>
        <dbReference type="ARBA" id="ARBA00023136"/>
    </source>
</evidence>
<evidence type="ECO:0000313" key="7">
    <source>
        <dbReference type="EMBL" id="MBO1316885.1"/>
    </source>
</evidence>
<protein>
    <submittedName>
        <fullName evidence="7">RagB/SusD family nutrient uptake outer membrane protein</fullName>
    </submittedName>
</protein>
<keyword evidence="8" id="KW-1185">Reference proteome</keyword>
<dbReference type="Proteomes" id="UP000664417">
    <property type="component" value="Unassembled WGS sequence"/>
</dbReference>
<organism evidence="7 8">
    <name type="scientific">Acanthopleuribacter pedis</name>
    <dbReference type="NCBI Taxonomy" id="442870"/>
    <lineage>
        <taxon>Bacteria</taxon>
        <taxon>Pseudomonadati</taxon>
        <taxon>Acidobacteriota</taxon>
        <taxon>Holophagae</taxon>
        <taxon>Acanthopleuribacterales</taxon>
        <taxon>Acanthopleuribacteraceae</taxon>
        <taxon>Acanthopleuribacter</taxon>
    </lineage>
</organism>
<dbReference type="Pfam" id="PF07980">
    <property type="entry name" value="SusD_RagB"/>
    <property type="match status" value="1"/>
</dbReference>
<dbReference type="RefSeq" id="WP_207856122.1">
    <property type="nucleotide sequence ID" value="NZ_JAFREP010000001.1"/>
</dbReference>
<proteinExistence type="inferred from homology"/>
<reference evidence="7" key="1">
    <citation type="submission" date="2021-03" db="EMBL/GenBank/DDBJ databases">
        <authorList>
            <person name="Wang G."/>
        </authorList>
    </citation>
    <scope>NUCLEOTIDE SEQUENCE</scope>
    <source>
        <strain evidence="7">KCTC 12899</strain>
    </source>
</reference>
<evidence type="ECO:0000256" key="2">
    <source>
        <dbReference type="ARBA" id="ARBA00006275"/>
    </source>
</evidence>
<evidence type="ECO:0000313" key="8">
    <source>
        <dbReference type="Proteomes" id="UP000664417"/>
    </source>
</evidence>
<sequence>MENVFQSEKPSLRWSLGRVVLCLFAALLLITCGEQDFADPNNPSIEGDAASVQALVTGIESGIRIEFDIYLQCVSIFGREAYFFETADPRYTQELLQGPIDDGGFLVTRPWRERYRVIRNANVLLEKLPSFSLAAADQSAVQGWTNTMIAFQLLQNITFTDSNGVIIDVAGETPGPVVSREQGLEFVAGLLDQGFGQLQAGGATFPFRVSSGFAEYNSPAAFAQVNRGLKARVEAYRSNWQGVLDALGGSFVDLSAPMSSGVYYSYSQAPGDELNPIFENQNAGTIRWLGHPSIEADAEAGDQRFEQKIFKRANVISLDGLSSDLGITTATSNVAPFPIVRNEELVLLRAEANINLGNLDTAQADVNGLRALYGLGEVTLTDANAIDQMLHERRYSLYAEGHRWVDLRRYNRLGTLPLDRDGDTVITQMPIPSSEVGQ</sequence>
<dbReference type="Gene3D" id="1.25.40.390">
    <property type="match status" value="2"/>
</dbReference>
<keyword evidence="4" id="KW-0472">Membrane</keyword>
<comment type="caution">
    <text evidence="7">The sequence shown here is derived from an EMBL/GenBank/DDBJ whole genome shotgun (WGS) entry which is preliminary data.</text>
</comment>
<feature type="domain" description="RagB/SusD" evidence="6">
    <location>
        <begin position="326"/>
        <end position="411"/>
    </location>
</feature>
<gene>
    <name evidence="7" type="ORF">J3U88_00335</name>
</gene>
<dbReference type="InterPro" id="IPR012944">
    <property type="entry name" value="SusD_RagB_dom"/>
</dbReference>
<evidence type="ECO:0000259" key="6">
    <source>
        <dbReference type="Pfam" id="PF07980"/>
    </source>
</evidence>
<dbReference type="EMBL" id="JAFREP010000001">
    <property type="protein sequence ID" value="MBO1316885.1"/>
    <property type="molecule type" value="Genomic_DNA"/>
</dbReference>
<evidence type="ECO:0000256" key="3">
    <source>
        <dbReference type="ARBA" id="ARBA00022729"/>
    </source>
</evidence>
<comment type="subcellular location">
    <subcellularLocation>
        <location evidence="1">Cell outer membrane</location>
    </subcellularLocation>
</comment>
<dbReference type="SUPFAM" id="SSF48452">
    <property type="entry name" value="TPR-like"/>
    <property type="match status" value="1"/>
</dbReference>
<dbReference type="CDD" id="cd08977">
    <property type="entry name" value="SusD"/>
    <property type="match status" value="1"/>
</dbReference>
<dbReference type="AlphaFoldDB" id="A0A8J7QEJ4"/>
<dbReference type="InterPro" id="IPR011990">
    <property type="entry name" value="TPR-like_helical_dom_sf"/>
</dbReference>
<accession>A0A8J7QEJ4</accession>